<dbReference type="InterPro" id="IPR005804">
    <property type="entry name" value="FA_desaturase_dom"/>
</dbReference>
<evidence type="ECO:0000313" key="3">
    <source>
        <dbReference type="EMBL" id="MBF6023818.1"/>
    </source>
</evidence>
<evidence type="ECO:0000259" key="2">
    <source>
        <dbReference type="Pfam" id="PF00487"/>
    </source>
</evidence>
<dbReference type="PANTHER" id="PTHR19353:SF73">
    <property type="entry name" value="FATTY ACID DESATURASE"/>
    <property type="match status" value="1"/>
</dbReference>
<name>A0ABS0B4Z8_9GAMM</name>
<gene>
    <name evidence="3" type="ORF">IU514_07235</name>
</gene>
<dbReference type="CDD" id="cd03507">
    <property type="entry name" value="Delta12-FADS-like"/>
    <property type="match status" value="1"/>
</dbReference>
<evidence type="ECO:0000313" key="4">
    <source>
        <dbReference type="Proteomes" id="UP001429984"/>
    </source>
</evidence>
<dbReference type="InterPro" id="IPR012171">
    <property type="entry name" value="Fatty_acid_desaturase"/>
</dbReference>
<feature type="transmembrane region" description="Helical" evidence="1">
    <location>
        <begin position="198"/>
        <end position="216"/>
    </location>
</feature>
<sequence>MLRPLRRSVHLNTEVKTATQLRQLCASFAKPHLGRAVWQLVNTLIPFVAVWALMAWSVVAQWNYGWTLLLALPAAGLYVRLFIIQHDCGHGSFFASARANDMVGRCLGLVTLFPYGYWKKTHAVHHGTSGNLDRREMGDIDTLTVAEYRARSWRGRLAYRMYRSTPVLLGIGPVYQFVIKHRFPFDLPFTWKKEWASVLLNNLMLAVALVSLGFAIGWHTALVVHLPIVLIAGAAGVWLFYVQHTFEDAYWARKGEWDSSQAAVAGSSYYDLPRVLHWFTGNIGYHHIHHLASRIPNYRLREAFESSPLLQSAPRLTMWSSLKSARLKLWCEETGRMVGFPKAARA</sequence>
<keyword evidence="1" id="KW-1133">Transmembrane helix</keyword>
<dbReference type="EMBL" id="JADLZT010000003">
    <property type="protein sequence ID" value="MBF6023818.1"/>
    <property type="molecule type" value="Genomic_DNA"/>
</dbReference>
<feature type="transmembrane region" description="Helical" evidence="1">
    <location>
        <begin position="64"/>
        <end position="83"/>
    </location>
</feature>
<proteinExistence type="predicted"/>
<dbReference type="Proteomes" id="UP001429984">
    <property type="component" value="Unassembled WGS sequence"/>
</dbReference>
<feature type="transmembrane region" description="Helical" evidence="1">
    <location>
        <begin position="222"/>
        <end position="241"/>
    </location>
</feature>
<protein>
    <submittedName>
        <fullName evidence="3">Fatty acid desaturase</fullName>
    </submittedName>
</protein>
<feature type="domain" description="Fatty acid desaturase" evidence="2">
    <location>
        <begin position="66"/>
        <end position="305"/>
    </location>
</feature>
<comment type="caution">
    <text evidence="3">The sequence shown here is derived from an EMBL/GenBank/DDBJ whole genome shotgun (WGS) entry which is preliminary data.</text>
</comment>
<evidence type="ECO:0000256" key="1">
    <source>
        <dbReference type="SAM" id="Phobius"/>
    </source>
</evidence>
<organism evidence="3 4">
    <name type="scientific">Lysobacter niastensis</name>
    <dbReference type="NCBI Taxonomy" id="380629"/>
    <lineage>
        <taxon>Bacteria</taxon>
        <taxon>Pseudomonadati</taxon>
        <taxon>Pseudomonadota</taxon>
        <taxon>Gammaproteobacteria</taxon>
        <taxon>Lysobacterales</taxon>
        <taxon>Lysobacteraceae</taxon>
        <taxon>Lysobacter</taxon>
    </lineage>
</organism>
<feature type="transmembrane region" description="Helical" evidence="1">
    <location>
        <begin position="37"/>
        <end position="58"/>
    </location>
</feature>
<reference evidence="3 4" key="1">
    <citation type="submission" date="2020-11" db="EMBL/GenBank/DDBJ databases">
        <title>Draft Genome Sequence and Secondary Metabolite Biosynthetic Potential of the Lysobacter niastensis Type strain DSM 18481.</title>
        <authorList>
            <person name="Turrini P."/>
            <person name="Artuso I."/>
            <person name="Tescari M."/>
            <person name="Lugli G.A."/>
            <person name="Frangipani E."/>
            <person name="Ventura M."/>
            <person name="Visca P."/>
        </authorList>
    </citation>
    <scope>NUCLEOTIDE SEQUENCE [LARGE SCALE GENOMIC DNA]</scope>
    <source>
        <strain evidence="3 4">DSM 18481</strain>
    </source>
</reference>
<keyword evidence="4" id="KW-1185">Reference proteome</keyword>
<keyword evidence="1" id="KW-0472">Membrane</keyword>
<accession>A0ABS0B4Z8</accession>
<dbReference type="PANTHER" id="PTHR19353">
    <property type="entry name" value="FATTY ACID DESATURASE 2"/>
    <property type="match status" value="1"/>
</dbReference>
<dbReference type="Pfam" id="PF00487">
    <property type="entry name" value="FA_desaturase"/>
    <property type="match status" value="1"/>
</dbReference>
<keyword evidence="1" id="KW-0812">Transmembrane</keyword>